<keyword evidence="5 6" id="KW-0472">Membrane</keyword>
<accession>A0A9D1RN34</accession>
<feature type="transmembrane region" description="Helical" evidence="6">
    <location>
        <begin position="323"/>
        <end position="344"/>
    </location>
</feature>
<keyword evidence="2" id="KW-1003">Cell membrane</keyword>
<dbReference type="Pfam" id="PF07690">
    <property type="entry name" value="MFS_1"/>
    <property type="match status" value="1"/>
</dbReference>
<feature type="transmembrane region" description="Helical" evidence="6">
    <location>
        <begin position="99"/>
        <end position="116"/>
    </location>
</feature>
<evidence type="ECO:0000256" key="4">
    <source>
        <dbReference type="ARBA" id="ARBA00022989"/>
    </source>
</evidence>
<dbReference type="InterPro" id="IPR050189">
    <property type="entry name" value="MFS_Efflux_Transporters"/>
</dbReference>
<proteinExistence type="predicted"/>
<dbReference type="Gene3D" id="1.20.1250.20">
    <property type="entry name" value="MFS general substrate transporter like domains"/>
    <property type="match status" value="1"/>
</dbReference>
<dbReference type="EMBL" id="DXGC01000018">
    <property type="protein sequence ID" value="HIW90470.1"/>
    <property type="molecule type" value="Genomic_DNA"/>
</dbReference>
<dbReference type="PANTHER" id="PTHR43124">
    <property type="entry name" value="PURINE EFFLUX PUMP PBUE"/>
    <property type="match status" value="1"/>
</dbReference>
<organism evidence="8 9">
    <name type="scientific">Candidatus Corynebacterium avicola</name>
    <dbReference type="NCBI Taxonomy" id="2838527"/>
    <lineage>
        <taxon>Bacteria</taxon>
        <taxon>Bacillati</taxon>
        <taxon>Actinomycetota</taxon>
        <taxon>Actinomycetes</taxon>
        <taxon>Mycobacteriales</taxon>
        <taxon>Corynebacteriaceae</taxon>
        <taxon>Corynebacterium</taxon>
    </lineage>
</organism>
<feature type="transmembrane region" description="Helical" evidence="6">
    <location>
        <begin position="356"/>
        <end position="374"/>
    </location>
</feature>
<feature type="transmembrane region" description="Helical" evidence="6">
    <location>
        <begin position="42"/>
        <end position="61"/>
    </location>
</feature>
<dbReference type="InterPro" id="IPR036259">
    <property type="entry name" value="MFS_trans_sf"/>
</dbReference>
<reference evidence="8" key="2">
    <citation type="submission" date="2021-04" db="EMBL/GenBank/DDBJ databases">
        <authorList>
            <person name="Gilroy R."/>
        </authorList>
    </citation>
    <scope>NUCLEOTIDE SEQUENCE</scope>
    <source>
        <strain evidence="8">CHK32-1732</strain>
    </source>
</reference>
<evidence type="ECO:0000256" key="6">
    <source>
        <dbReference type="SAM" id="Phobius"/>
    </source>
</evidence>
<feature type="transmembrane region" description="Helical" evidence="6">
    <location>
        <begin position="73"/>
        <end position="93"/>
    </location>
</feature>
<feature type="transmembrane region" description="Helical" evidence="6">
    <location>
        <begin position="291"/>
        <end position="311"/>
    </location>
</feature>
<feature type="transmembrane region" description="Helical" evidence="6">
    <location>
        <begin position="160"/>
        <end position="180"/>
    </location>
</feature>
<evidence type="ECO:0000259" key="7">
    <source>
        <dbReference type="PROSITE" id="PS50850"/>
    </source>
</evidence>
<dbReference type="GO" id="GO:0005886">
    <property type="term" value="C:plasma membrane"/>
    <property type="evidence" value="ECO:0007669"/>
    <property type="project" value="UniProtKB-SubCell"/>
</dbReference>
<evidence type="ECO:0000256" key="3">
    <source>
        <dbReference type="ARBA" id="ARBA00022692"/>
    </source>
</evidence>
<gene>
    <name evidence="8" type="ORF">H9870_02225</name>
</gene>
<dbReference type="InterPro" id="IPR011701">
    <property type="entry name" value="MFS"/>
</dbReference>
<comment type="subcellular location">
    <subcellularLocation>
        <location evidence="1">Cell membrane</location>
        <topology evidence="1">Multi-pass membrane protein</topology>
    </subcellularLocation>
</comment>
<evidence type="ECO:0000313" key="8">
    <source>
        <dbReference type="EMBL" id="HIW90470.1"/>
    </source>
</evidence>
<evidence type="ECO:0000256" key="5">
    <source>
        <dbReference type="ARBA" id="ARBA00023136"/>
    </source>
</evidence>
<feature type="transmembrane region" description="Helical" evidence="6">
    <location>
        <begin position="267"/>
        <end position="285"/>
    </location>
</feature>
<reference evidence="8" key="1">
    <citation type="journal article" date="2021" name="PeerJ">
        <title>Extensive microbial diversity within the chicken gut microbiome revealed by metagenomics and culture.</title>
        <authorList>
            <person name="Gilroy R."/>
            <person name="Ravi A."/>
            <person name="Getino M."/>
            <person name="Pursley I."/>
            <person name="Horton D.L."/>
            <person name="Alikhan N.F."/>
            <person name="Baker D."/>
            <person name="Gharbi K."/>
            <person name="Hall N."/>
            <person name="Watson M."/>
            <person name="Adriaenssens E.M."/>
            <person name="Foster-Nyarko E."/>
            <person name="Jarju S."/>
            <person name="Secka A."/>
            <person name="Antonio M."/>
            <person name="Oren A."/>
            <person name="Chaudhuri R.R."/>
            <person name="La Ragione R."/>
            <person name="Hildebrand F."/>
            <person name="Pallen M.J."/>
        </authorList>
    </citation>
    <scope>NUCLEOTIDE SEQUENCE</scope>
    <source>
        <strain evidence="8">CHK32-1732</strain>
    </source>
</reference>
<dbReference type="PROSITE" id="PS50850">
    <property type="entry name" value="MFS"/>
    <property type="match status" value="1"/>
</dbReference>
<dbReference type="NCBIfam" id="NF033135">
    <property type="entry name" value="cmx_cmrA"/>
    <property type="match status" value="1"/>
</dbReference>
<feature type="domain" description="Major facilitator superfamily (MFS) profile" evidence="7">
    <location>
        <begin position="4"/>
        <end position="378"/>
    </location>
</feature>
<evidence type="ECO:0000256" key="1">
    <source>
        <dbReference type="ARBA" id="ARBA00004651"/>
    </source>
</evidence>
<feature type="transmembrane region" description="Helical" evidence="6">
    <location>
        <begin position="201"/>
        <end position="225"/>
    </location>
</feature>
<dbReference type="InterPro" id="IPR020846">
    <property type="entry name" value="MFS_dom"/>
</dbReference>
<dbReference type="CDD" id="cd17324">
    <property type="entry name" value="MFS_NepI_like"/>
    <property type="match status" value="1"/>
</dbReference>
<protein>
    <submittedName>
        <fullName evidence="8">MFS transporter</fullName>
    </submittedName>
</protein>
<dbReference type="AlphaFoldDB" id="A0A9D1RN34"/>
<feature type="transmembrane region" description="Helical" evidence="6">
    <location>
        <begin position="237"/>
        <end position="255"/>
    </location>
</feature>
<evidence type="ECO:0000313" key="9">
    <source>
        <dbReference type="Proteomes" id="UP000824190"/>
    </source>
</evidence>
<dbReference type="PANTHER" id="PTHR43124:SF3">
    <property type="entry name" value="CHLORAMPHENICOL EFFLUX PUMP RV0191"/>
    <property type="match status" value="1"/>
</dbReference>
<feature type="transmembrane region" description="Helical" evidence="6">
    <location>
        <begin position="128"/>
        <end position="148"/>
    </location>
</feature>
<name>A0A9D1RN34_9CORY</name>
<comment type="caution">
    <text evidence="8">The sequence shown here is derived from an EMBL/GenBank/DDBJ whole genome shotgun (WGS) entry which is preliminary data.</text>
</comment>
<dbReference type="GO" id="GO:0022857">
    <property type="term" value="F:transmembrane transporter activity"/>
    <property type="evidence" value="ECO:0007669"/>
    <property type="project" value="InterPro"/>
</dbReference>
<keyword evidence="4 6" id="KW-1133">Transmembrane helix</keyword>
<dbReference type="Proteomes" id="UP000824190">
    <property type="component" value="Unassembled WGS sequence"/>
</dbReference>
<dbReference type="SUPFAM" id="SSF103473">
    <property type="entry name" value="MFS general substrate transporter"/>
    <property type="match status" value="1"/>
</dbReference>
<evidence type="ECO:0000256" key="2">
    <source>
        <dbReference type="ARBA" id="ARBA00022475"/>
    </source>
</evidence>
<keyword evidence="3 6" id="KW-0812">Transmembrane</keyword>
<sequence length="379" mass="38748">MPVWLFFLALAVFAQGTSEFVLTGLLTAISRELNVSLGEAGMLTSAFAVGMIIGAPLMAAVGRKFPPRLTLGLFLLMFILAHIVGATTGSFAVLLLSRIVSAVANAGFLAVTLSVVERGVPADRRAKALAVILSGTTVSLIIGVPVGAWVGNALDWRSTLWMIAVVCVPALCAVIWSVPSHATETSGTDLKTEFAAMRNRAVFRIVVLTVLVNAGTFGAFTYLGVMAADGACLTGGMVPVLLAMFGVGAFVGVGLAGRYGDSSWRRFIDIAGPLAVAGWALLAVGGAHPVLIWPLTFCAGLVSFGLGSMLITRVVATTRGAPTMGGSVATVALNVGACIGPMVAGRSLGILGNQGPAVVAALAVALAVATWTAVRQRIA</sequence>